<organism evidence="6 7">
    <name type="scientific">Nicrophorus vespilloides</name>
    <name type="common">Boreal carrion beetle</name>
    <dbReference type="NCBI Taxonomy" id="110193"/>
    <lineage>
        <taxon>Eukaryota</taxon>
        <taxon>Metazoa</taxon>
        <taxon>Ecdysozoa</taxon>
        <taxon>Arthropoda</taxon>
        <taxon>Hexapoda</taxon>
        <taxon>Insecta</taxon>
        <taxon>Pterygota</taxon>
        <taxon>Neoptera</taxon>
        <taxon>Endopterygota</taxon>
        <taxon>Coleoptera</taxon>
        <taxon>Polyphaga</taxon>
        <taxon>Staphyliniformia</taxon>
        <taxon>Silphidae</taxon>
        <taxon>Nicrophorinae</taxon>
        <taxon>Nicrophorus</taxon>
    </lineage>
</organism>
<name>A0ABM1MZC4_NICVS</name>
<comment type="subcellular location">
    <subcellularLocation>
        <location evidence="1">Cytoplasm</location>
        <location evidence="1">Cytoskeleton</location>
    </subcellularLocation>
</comment>
<proteinExistence type="inferred from homology"/>
<dbReference type="InterPro" id="IPR022083">
    <property type="entry name" value="KBP"/>
</dbReference>
<reference evidence="7" key="1">
    <citation type="submission" date="2025-08" db="UniProtKB">
        <authorList>
            <consortium name="RefSeq"/>
        </authorList>
    </citation>
    <scope>IDENTIFICATION</scope>
    <source>
        <tissue evidence="7">Whole Larva</tissue>
    </source>
</reference>
<gene>
    <name evidence="7" type="primary">LOC108565146</name>
</gene>
<dbReference type="RefSeq" id="XP_017779924.1">
    <property type="nucleotide sequence ID" value="XM_017924435.1"/>
</dbReference>
<sequence>MITKESLGDLQEKFEKVKKLVEEDARFDPETQPYFSKYSARQNLISMNALIENLKEKQGPDSPDYPKLIGMHGTVKLNLGMIAVDTEELTIGEKHFQECAKIIEGFEDKLEVASVNLHMLNQLGTVWARWDYEKGQEHLEKADSFYKQIKESGLVPIDCNDIFNVNYELNEEDAMKKFEKLYTLTLYYLAQVYSLKDPVKSAIFCHKTLQRQLESNDYEEIDWILNTATLSQFLMEKNGFKQARHHLSASWYMLDEHKKKLDAIVERDDEYFAKLETYQHRFADVARCWGKYGLVLLVNSRDRLVNTSDIDATASICTDISKLNITEELTEWDFPTLELSKYEEEVTDQFVLTIEDAKKVFLNAQKWLNRAQEYYSLESLASDYIEIAQDYSKLYDALVFYEENPDNRSKLIKRAIDVLEQVLSEVNPTYYMQYCRPIWFRLGMLYSDLIDIKLDRIKESTARPNPHALKKINALVDKSLKHFNSFVDSFKNSSGELPKKMTEDMEKPFLQAYFHLAVLQTRHITLDKNVQLKNTEESMKFYKMFVDYCNANESAVGCVKEELSVAKEMVTLLPLKIAKLRNELPLPR</sequence>
<evidence type="ECO:0000256" key="4">
    <source>
        <dbReference type="ARBA" id="ARBA00022490"/>
    </source>
</evidence>
<protein>
    <recommendedName>
        <fullName evidence="3">KIF-binding protein</fullName>
    </recommendedName>
</protein>
<dbReference type="PANTHER" id="PTHR46321">
    <property type="entry name" value="KIF1-BINDING PROTEIN"/>
    <property type="match status" value="1"/>
</dbReference>
<evidence type="ECO:0000256" key="3">
    <source>
        <dbReference type="ARBA" id="ARBA00016840"/>
    </source>
</evidence>
<dbReference type="InterPro" id="IPR011990">
    <property type="entry name" value="TPR-like_helical_dom_sf"/>
</dbReference>
<keyword evidence="4" id="KW-0963">Cytoplasm</keyword>
<evidence type="ECO:0000313" key="7">
    <source>
        <dbReference type="RefSeq" id="XP_017779924.1"/>
    </source>
</evidence>
<dbReference type="Proteomes" id="UP000695000">
    <property type="component" value="Unplaced"/>
</dbReference>
<dbReference type="Pfam" id="PF12309">
    <property type="entry name" value="KBP_C"/>
    <property type="match status" value="1"/>
</dbReference>
<keyword evidence="6" id="KW-1185">Reference proteome</keyword>
<dbReference type="PANTHER" id="PTHR46321:SF1">
    <property type="entry name" value="KIF-BINDING PROTEIN"/>
    <property type="match status" value="1"/>
</dbReference>
<dbReference type="Gene3D" id="1.25.40.10">
    <property type="entry name" value="Tetratricopeptide repeat domain"/>
    <property type="match status" value="1"/>
</dbReference>
<dbReference type="GeneID" id="108565146"/>
<evidence type="ECO:0000256" key="2">
    <source>
        <dbReference type="ARBA" id="ARBA00010305"/>
    </source>
</evidence>
<comment type="similarity">
    <text evidence="2">Belongs to the KIF-binding protein family.</text>
</comment>
<accession>A0ABM1MZC4</accession>
<evidence type="ECO:0000256" key="1">
    <source>
        <dbReference type="ARBA" id="ARBA00004245"/>
    </source>
</evidence>
<evidence type="ECO:0000256" key="5">
    <source>
        <dbReference type="ARBA" id="ARBA00023212"/>
    </source>
</evidence>
<evidence type="ECO:0000313" key="6">
    <source>
        <dbReference type="Proteomes" id="UP000695000"/>
    </source>
</evidence>
<keyword evidence="5" id="KW-0206">Cytoskeleton</keyword>